<evidence type="ECO:0000313" key="2">
    <source>
        <dbReference type="EMBL" id="KAL0401552.1"/>
    </source>
</evidence>
<accession>A0AAW2TAE5</accession>
<reference evidence="2" key="2">
    <citation type="journal article" date="2024" name="Plant">
        <title>Genomic evolution and insights into agronomic trait innovations of Sesamum species.</title>
        <authorList>
            <person name="Miao H."/>
            <person name="Wang L."/>
            <person name="Qu L."/>
            <person name="Liu H."/>
            <person name="Sun Y."/>
            <person name="Le M."/>
            <person name="Wang Q."/>
            <person name="Wei S."/>
            <person name="Zheng Y."/>
            <person name="Lin W."/>
            <person name="Duan Y."/>
            <person name="Cao H."/>
            <person name="Xiong S."/>
            <person name="Wang X."/>
            <person name="Wei L."/>
            <person name="Li C."/>
            <person name="Ma Q."/>
            <person name="Ju M."/>
            <person name="Zhao R."/>
            <person name="Li G."/>
            <person name="Mu C."/>
            <person name="Tian Q."/>
            <person name="Mei H."/>
            <person name="Zhang T."/>
            <person name="Gao T."/>
            <person name="Zhang H."/>
        </authorList>
    </citation>
    <scope>NUCLEOTIDE SEQUENCE</scope>
    <source>
        <strain evidence="2">KEN1</strain>
    </source>
</reference>
<dbReference type="GO" id="GO:0015074">
    <property type="term" value="P:DNA integration"/>
    <property type="evidence" value="ECO:0007669"/>
    <property type="project" value="InterPro"/>
</dbReference>
<dbReference type="InterPro" id="IPR036397">
    <property type="entry name" value="RNaseH_sf"/>
</dbReference>
<protein>
    <recommendedName>
        <fullName evidence="1">Integrase catalytic domain-containing protein</fullName>
    </recommendedName>
</protein>
<dbReference type="SUPFAM" id="SSF53098">
    <property type="entry name" value="Ribonuclease H-like"/>
    <property type="match status" value="1"/>
</dbReference>
<evidence type="ECO:0000259" key="1">
    <source>
        <dbReference type="PROSITE" id="PS50994"/>
    </source>
</evidence>
<dbReference type="GO" id="GO:0003676">
    <property type="term" value="F:nucleic acid binding"/>
    <property type="evidence" value="ECO:0007669"/>
    <property type="project" value="InterPro"/>
</dbReference>
<reference evidence="2" key="1">
    <citation type="submission" date="2020-06" db="EMBL/GenBank/DDBJ databases">
        <authorList>
            <person name="Li T."/>
            <person name="Hu X."/>
            <person name="Zhang T."/>
            <person name="Song X."/>
            <person name="Zhang H."/>
            <person name="Dai N."/>
            <person name="Sheng W."/>
            <person name="Hou X."/>
            <person name="Wei L."/>
        </authorList>
    </citation>
    <scope>NUCLEOTIDE SEQUENCE</scope>
    <source>
        <strain evidence="2">KEN1</strain>
        <tissue evidence="2">Leaf</tissue>
    </source>
</reference>
<feature type="domain" description="Integrase catalytic" evidence="1">
    <location>
        <begin position="33"/>
        <end position="112"/>
    </location>
</feature>
<gene>
    <name evidence="2" type="ORF">Slati_4185100</name>
</gene>
<dbReference type="InterPro" id="IPR052160">
    <property type="entry name" value="Gypsy_RT_Integrase-like"/>
</dbReference>
<dbReference type="PROSITE" id="PS50994">
    <property type="entry name" value="INTEGRASE"/>
    <property type="match status" value="1"/>
</dbReference>
<dbReference type="EMBL" id="JACGWN010000015">
    <property type="protein sequence ID" value="KAL0401552.1"/>
    <property type="molecule type" value="Genomic_DNA"/>
</dbReference>
<organism evidence="2">
    <name type="scientific">Sesamum latifolium</name>
    <dbReference type="NCBI Taxonomy" id="2727402"/>
    <lineage>
        <taxon>Eukaryota</taxon>
        <taxon>Viridiplantae</taxon>
        <taxon>Streptophyta</taxon>
        <taxon>Embryophyta</taxon>
        <taxon>Tracheophyta</taxon>
        <taxon>Spermatophyta</taxon>
        <taxon>Magnoliopsida</taxon>
        <taxon>eudicotyledons</taxon>
        <taxon>Gunneridae</taxon>
        <taxon>Pentapetalae</taxon>
        <taxon>asterids</taxon>
        <taxon>lamiids</taxon>
        <taxon>Lamiales</taxon>
        <taxon>Pedaliaceae</taxon>
        <taxon>Sesamum</taxon>
    </lineage>
</organism>
<dbReference type="InterPro" id="IPR012337">
    <property type="entry name" value="RNaseH-like_sf"/>
</dbReference>
<sequence length="112" mass="12667">MKQDAKQLVSKCEKSQKHSSLIHQPAEPLTTMLSPCPFAQWGIDIEGPSPLAPGQRKFLLVAVDYFTKWVEAEPLARITEGEVMKFIWKNIVCRLESPEKQSQITVVNSKTK</sequence>
<proteinExistence type="predicted"/>
<dbReference type="InterPro" id="IPR001584">
    <property type="entry name" value="Integrase_cat-core"/>
</dbReference>
<name>A0AAW2TAE5_9LAMI</name>
<comment type="caution">
    <text evidence="2">The sequence shown here is derived from an EMBL/GenBank/DDBJ whole genome shotgun (WGS) entry which is preliminary data.</text>
</comment>
<dbReference type="PANTHER" id="PTHR47266">
    <property type="entry name" value="ENDONUCLEASE-RELATED"/>
    <property type="match status" value="1"/>
</dbReference>
<dbReference type="AlphaFoldDB" id="A0AAW2TAE5"/>
<dbReference type="Gene3D" id="3.30.420.10">
    <property type="entry name" value="Ribonuclease H-like superfamily/Ribonuclease H"/>
    <property type="match status" value="1"/>
</dbReference>